<dbReference type="SUPFAM" id="SSF143011">
    <property type="entry name" value="RelE-like"/>
    <property type="match status" value="1"/>
</dbReference>
<dbReference type="Gene3D" id="3.30.2310.20">
    <property type="entry name" value="RelE-like"/>
    <property type="match status" value="1"/>
</dbReference>
<keyword evidence="2" id="KW-1185">Reference proteome</keyword>
<gene>
    <name evidence="1" type="ORF">B7H23_01335</name>
</gene>
<sequence>MITGFRHRGLKRLFEKDDGSKLPPEMVRRIREILTYLDAASDLEDMNRPTFRLHRLKGNRKGEYAVDVRGPWCIVFRFHNAEAFDVNFEDYH</sequence>
<dbReference type="PANTHER" id="PTHR40266:SF2">
    <property type="entry name" value="TOXIN HIGB-1"/>
    <property type="match status" value="1"/>
</dbReference>
<dbReference type="RefSeq" id="WP_094075611.1">
    <property type="nucleotide sequence ID" value="NZ_NBYO01000001.1"/>
</dbReference>
<evidence type="ECO:0000313" key="1">
    <source>
        <dbReference type="EMBL" id="OXT01643.1"/>
    </source>
</evidence>
<comment type="caution">
    <text evidence="1">The sequence shown here is derived from an EMBL/GenBank/DDBJ whole genome shotgun (WGS) entry which is preliminary data.</text>
</comment>
<evidence type="ECO:0000313" key="2">
    <source>
        <dbReference type="Proteomes" id="UP000215405"/>
    </source>
</evidence>
<dbReference type="Pfam" id="PF05015">
    <property type="entry name" value="HigB-like_toxin"/>
    <property type="match status" value="1"/>
</dbReference>
<dbReference type="Proteomes" id="UP000215405">
    <property type="component" value="Unassembled WGS sequence"/>
</dbReference>
<dbReference type="EMBL" id="NBYO01000001">
    <property type="protein sequence ID" value="OXT01643.1"/>
    <property type="molecule type" value="Genomic_DNA"/>
</dbReference>
<proteinExistence type="predicted"/>
<dbReference type="PANTHER" id="PTHR40266">
    <property type="entry name" value="TOXIN HIGB-1"/>
    <property type="match status" value="1"/>
</dbReference>
<organism evidence="1 2">
    <name type="scientific">Notoacmeibacter marinus</name>
    <dbReference type="NCBI Taxonomy" id="1876515"/>
    <lineage>
        <taxon>Bacteria</taxon>
        <taxon>Pseudomonadati</taxon>
        <taxon>Pseudomonadota</taxon>
        <taxon>Alphaproteobacteria</taxon>
        <taxon>Hyphomicrobiales</taxon>
        <taxon>Notoacmeibacteraceae</taxon>
        <taxon>Notoacmeibacter</taxon>
    </lineage>
</organism>
<dbReference type="InterPro" id="IPR007711">
    <property type="entry name" value="HigB-1"/>
</dbReference>
<reference evidence="2" key="1">
    <citation type="journal article" date="2017" name="Int. J. Syst. Evol. Microbiol.">
        <title>Notoacmeibacter marinus gen. nov., sp. nov., isolated from the gut of a limpet and proposal of Notoacmeibacteraceae fam. nov. in the order Rhizobiales of the class Alphaproteobacteria.</title>
        <authorList>
            <person name="Huang Z."/>
            <person name="Guo F."/>
            <person name="Lai Q."/>
        </authorList>
    </citation>
    <scope>NUCLEOTIDE SEQUENCE [LARGE SCALE GENOMIC DNA]</scope>
    <source>
        <strain evidence="2">XMTR2A4</strain>
    </source>
</reference>
<dbReference type="AlphaFoldDB" id="A0A231V0A3"/>
<name>A0A231V0A3_9HYPH</name>
<dbReference type="InterPro" id="IPR035093">
    <property type="entry name" value="RelE/ParE_toxin_dom_sf"/>
</dbReference>
<accession>A0A231V0A3</accession>
<protein>
    <submittedName>
        <fullName evidence="1">Peptidase</fullName>
    </submittedName>
</protein>